<feature type="non-terminal residue" evidence="2">
    <location>
        <position position="1"/>
    </location>
</feature>
<keyword evidence="3" id="KW-1185">Reference proteome</keyword>
<evidence type="ECO:0000256" key="1">
    <source>
        <dbReference type="SAM" id="MobiDB-lite"/>
    </source>
</evidence>
<protein>
    <submittedName>
        <fullName evidence="2">9333_t:CDS:1</fullName>
    </submittedName>
</protein>
<reference evidence="2" key="1">
    <citation type="submission" date="2021-06" db="EMBL/GenBank/DDBJ databases">
        <authorList>
            <person name="Kallberg Y."/>
            <person name="Tangrot J."/>
            <person name="Rosling A."/>
        </authorList>
    </citation>
    <scope>NUCLEOTIDE SEQUENCE</scope>
    <source>
        <strain evidence="2">87-6 pot B 2015</strain>
    </source>
</reference>
<feature type="compositionally biased region" description="Basic and acidic residues" evidence="1">
    <location>
        <begin position="1"/>
        <end position="14"/>
    </location>
</feature>
<dbReference type="Proteomes" id="UP000789375">
    <property type="component" value="Unassembled WGS sequence"/>
</dbReference>
<comment type="caution">
    <text evidence="2">The sequence shown here is derived from an EMBL/GenBank/DDBJ whole genome shotgun (WGS) entry which is preliminary data.</text>
</comment>
<name>A0A9N9I3H6_FUNMO</name>
<feature type="compositionally biased region" description="Polar residues" evidence="1">
    <location>
        <begin position="25"/>
        <end position="37"/>
    </location>
</feature>
<sequence length="44" mass="4928">KQAAADRRQAEHYYSETSPAGECSDSVNANVKETQTKTTRKKNK</sequence>
<gene>
    <name evidence="2" type="ORF">FMOSSE_LOCUS14812</name>
</gene>
<dbReference type="AlphaFoldDB" id="A0A9N9I3H6"/>
<accession>A0A9N9I3H6</accession>
<dbReference type="EMBL" id="CAJVPP010012654">
    <property type="protein sequence ID" value="CAG8718403.1"/>
    <property type="molecule type" value="Genomic_DNA"/>
</dbReference>
<organism evidence="2 3">
    <name type="scientific">Funneliformis mosseae</name>
    <name type="common">Endomycorrhizal fungus</name>
    <name type="synonym">Glomus mosseae</name>
    <dbReference type="NCBI Taxonomy" id="27381"/>
    <lineage>
        <taxon>Eukaryota</taxon>
        <taxon>Fungi</taxon>
        <taxon>Fungi incertae sedis</taxon>
        <taxon>Mucoromycota</taxon>
        <taxon>Glomeromycotina</taxon>
        <taxon>Glomeromycetes</taxon>
        <taxon>Glomerales</taxon>
        <taxon>Glomeraceae</taxon>
        <taxon>Funneliformis</taxon>
    </lineage>
</organism>
<evidence type="ECO:0000313" key="2">
    <source>
        <dbReference type="EMBL" id="CAG8718403.1"/>
    </source>
</evidence>
<evidence type="ECO:0000313" key="3">
    <source>
        <dbReference type="Proteomes" id="UP000789375"/>
    </source>
</evidence>
<proteinExistence type="predicted"/>
<feature type="region of interest" description="Disordered" evidence="1">
    <location>
        <begin position="1"/>
        <end position="44"/>
    </location>
</feature>